<proteinExistence type="predicted"/>
<evidence type="ECO:0000313" key="1">
    <source>
        <dbReference type="EMBL" id="EJK60055.1"/>
    </source>
</evidence>
<organism evidence="1 2">
    <name type="scientific">Thalassiosira oceanica</name>
    <name type="common">Marine diatom</name>
    <dbReference type="NCBI Taxonomy" id="159749"/>
    <lineage>
        <taxon>Eukaryota</taxon>
        <taxon>Sar</taxon>
        <taxon>Stramenopiles</taxon>
        <taxon>Ochrophyta</taxon>
        <taxon>Bacillariophyta</taxon>
        <taxon>Coscinodiscophyceae</taxon>
        <taxon>Thalassiosirophycidae</taxon>
        <taxon>Thalassiosirales</taxon>
        <taxon>Thalassiosiraceae</taxon>
        <taxon>Thalassiosira</taxon>
    </lineage>
</organism>
<sequence length="135" mass="14980">MHCARFYSSAKSSDDVRDMKSALVTLCSVRFQFEIRSNSVGWLRKVAHSAQGVITTPTLRYHPHHFVPRHGTRAPPPGTHVQIVRVAPALVDSKLVLDGGGSAPGCVRRGHRCRDEFPPSLYRWCDDLAVDPPPI</sequence>
<name>K0S441_THAOC</name>
<evidence type="ECO:0000313" key="2">
    <source>
        <dbReference type="Proteomes" id="UP000266841"/>
    </source>
</evidence>
<protein>
    <submittedName>
        <fullName evidence="1">Uncharacterized protein</fullName>
    </submittedName>
</protein>
<comment type="caution">
    <text evidence="1">The sequence shown here is derived from an EMBL/GenBank/DDBJ whole genome shotgun (WGS) entry which is preliminary data.</text>
</comment>
<dbReference type="Proteomes" id="UP000266841">
    <property type="component" value="Unassembled WGS sequence"/>
</dbReference>
<reference evidence="1 2" key="1">
    <citation type="journal article" date="2012" name="Genome Biol.">
        <title>Genome and low-iron response of an oceanic diatom adapted to chronic iron limitation.</title>
        <authorList>
            <person name="Lommer M."/>
            <person name="Specht M."/>
            <person name="Roy A.S."/>
            <person name="Kraemer L."/>
            <person name="Andreson R."/>
            <person name="Gutowska M.A."/>
            <person name="Wolf J."/>
            <person name="Bergner S.V."/>
            <person name="Schilhabel M.B."/>
            <person name="Klostermeier U.C."/>
            <person name="Beiko R.G."/>
            <person name="Rosenstiel P."/>
            <person name="Hippler M."/>
            <person name="Laroche J."/>
        </authorList>
    </citation>
    <scope>NUCLEOTIDE SEQUENCE [LARGE SCALE GENOMIC DNA]</scope>
    <source>
        <strain evidence="1 2">CCMP1005</strain>
    </source>
</reference>
<accession>K0S441</accession>
<dbReference type="EMBL" id="AGNL01021647">
    <property type="protein sequence ID" value="EJK60055.1"/>
    <property type="molecule type" value="Genomic_DNA"/>
</dbReference>
<keyword evidence="2" id="KW-1185">Reference proteome</keyword>
<gene>
    <name evidence="1" type="ORF">THAOC_19667</name>
</gene>
<dbReference type="AlphaFoldDB" id="K0S441"/>